<accession>A0ABT2EDI8</accession>
<name>A0ABT2EDI8_9GAMM</name>
<feature type="chain" id="PRO_5045052551" description="Argininosuccinate lyase" evidence="1">
    <location>
        <begin position="22"/>
        <end position="109"/>
    </location>
</feature>
<protein>
    <recommendedName>
        <fullName evidence="4">Argininosuccinate lyase</fullName>
    </recommendedName>
</protein>
<evidence type="ECO:0000256" key="1">
    <source>
        <dbReference type="SAM" id="SignalP"/>
    </source>
</evidence>
<gene>
    <name evidence="2" type="ORF">LLY24_09955</name>
</gene>
<reference evidence="2" key="1">
    <citation type="submission" date="2021-11" db="EMBL/GenBank/DDBJ databases">
        <title>Halomonas sp., isolated from a coastal aquaculture zone in Dongshan Bay.</title>
        <authorList>
            <person name="Lin W."/>
        </authorList>
    </citation>
    <scope>NUCLEOTIDE SEQUENCE</scope>
    <source>
        <strain evidence="2">Yzlin-01</strain>
    </source>
</reference>
<sequence>MRMKGLIMGVLLACTSPLLMAADYYVDVTNRTGYTIFYLYVSPGSAKTWEEDVLGSDVIMNGDTTRVTLTGYTNPYFDIQAVDEDGDSYTFWNVNVAEQDLVITLDHLD</sequence>
<feature type="signal peptide" evidence="1">
    <location>
        <begin position="1"/>
        <end position="21"/>
    </location>
</feature>
<proteinExistence type="predicted"/>
<dbReference type="EMBL" id="JAJISC010000004">
    <property type="protein sequence ID" value="MCS2609638.1"/>
    <property type="molecule type" value="Genomic_DNA"/>
</dbReference>
<evidence type="ECO:0000313" key="3">
    <source>
        <dbReference type="Proteomes" id="UP001165542"/>
    </source>
</evidence>
<comment type="caution">
    <text evidence="2">The sequence shown here is derived from an EMBL/GenBank/DDBJ whole genome shotgun (WGS) entry which is preliminary data.</text>
</comment>
<keyword evidence="3" id="KW-1185">Reference proteome</keyword>
<keyword evidence="1" id="KW-0732">Signal</keyword>
<organism evidence="2 3">
    <name type="scientific">Halomonas dongshanensis</name>
    <dbReference type="NCBI Taxonomy" id="2890835"/>
    <lineage>
        <taxon>Bacteria</taxon>
        <taxon>Pseudomonadati</taxon>
        <taxon>Pseudomonadota</taxon>
        <taxon>Gammaproteobacteria</taxon>
        <taxon>Oceanospirillales</taxon>
        <taxon>Halomonadaceae</taxon>
        <taxon>Halomonas</taxon>
    </lineage>
</organism>
<dbReference type="Proteomes" id="UP001165542">
    <property type="component" value="Unassembled WGS sequence"/>
</dbReference>
<evidence type="ECO:0000313" key="2">
    <source>
        <dbReference type="EMBL" id="MCS2609638.1"/>
    </source>
</evidence>
<evidence type="ECO:0008006" key="4">
    <source>
        <dbReference type="Google" id="ProtNLM"/>
    </source>
</evidence>